<evidence type="ECO:0000313" key="1">
    <source>
        <dbReference type="EMBL" id="RHK02286.1"/>
    </source>
</evidence>
<name>A0A415EKN1_ENTCA</name>
<dbReference type="Proteomes" id="UP000286288">
    <property type="component" value="Unassembled WGS sequence"/>
</dbReference>
<proteinExistence type="predicted"/>
<organism evidence="1 2">
    <name type="scientific">Enterococcus casseliflavus</name>
    <name type="common">Enterococcus flavescens</name>
    <dbReference type="NCBI Taxonomy" id="37734"/>
    <lineage>
        <taxon>Bacteria</taxon>
        <taxon>Bacillati</taxon>
        <taxon>Bacillota</taxon>
        <taxon>Bacilli</taxon>
        <taxon>Lactobacillales</taxon>
        <taxon>Enterococcaceae</taxon>
        <taxon>Enterococcus</taxon>
    </lineage>
</organism>
<comment type="caution">
    <text evidence="1">The sequence shown here is derived from an EMBL/GenBank/DDBJ whole genome shotgun (WGS) entry which is preliminary data.</text>
</comment>
<evidence type="ECO:0000313" key="2">
    <source>
        <dbReference type="Proteomes" id="UP000286288"/>
    </source>
</evidence>
<sequence>MSKNKQKVDIVDVCIDATCITGALKGLYDFANDRVSSDTDIGRDDLTALQGMIAALVALAEKHEGTVIQLENDGWEVNYSGKQKNV</sequence>
<gene>
    <name evidence="1" type="ORF">DW084_18010</name>
</gene>
<accession>A0A415EKN1</accession>
<dbReference type="AlphaFoldDB" id="A0A415EKN1"/>
<protein>
    <submittedName>
        <fullName evidence="1">Uncharacterized protein</fullName>
    </submittedName>
</protein>
<reference evidence="1 2" key="1">
    <citation type="submission" date="2018-08" db="EMBL/GenBank/DDBJ databases">
        <title>A genome reference for cultivated species of the human gut microbiota.</title>
        <authorList>
            <person name="Zou Y."/>
            <person name="Xue W."/>
            <person name="Luo G."/>
        </authorList>
    </citation>
    <scope>NUCLEOTIDE SEQUENCE [LARGE SCALE GENOMIC DNA]</scope>
    <source>
        <strain evidence="1 2">AF48-16</strain>
    </source>
</reference>
<dbReference type="EMBL" id="QRMZ01000047">
    <property type="protein sequence ID" value="RHK02286.1"/>
    <property type="molecule type" value="Genomic_DNA"/>
</dbReference>